<dbReference type="Proteomes" id="UP001324115">
    <property type="component" value="Unassembled WGS sequence"/>
</dbReference>
<dbReference type="InterPro" id="IPR036965">
    <property type="entry name" value="Terpene_synth_N_sf"/>
</dbReference>
<organism evidence="7 8">
    <name type="scientific">Quercus rubra</name>
    <name type="common">Northern red oak</name>
    <name type="synonym">Quercus borealis</name>
    <dbReference type="NCBI Taxonomy" id="3512"/>
    <lineage>
        <taxon>Eukaryota</taxon>
        <taxon>Viridiplantae</taxon>
        <taxon>Streptophyta</taxon>
        <taxon>Embryophyta</taxon>
        <taxon>Tracheophyta</taxon>
        <taxon>Spermatophyta</taxon>
        <taxon>Magnoliopsida</taxon>
        <taxon>eudicotyledons</taxon>
        <taxon>Gunneridae</taxon>
        <taxon>Pentapetalae</taxon>
        <taxon>rosids</taxon>
        <taxon>fabids</taxon>
        <taxon>Fagales</taxon>
        <taxon>Fagaceae</taxon>
        <taxon>Quercus</taxon>
    </lineage>
</organism>
<dbReference type="PANTHER" id="PTHR31225:SF221">
    <property type="entry name" value="(-)-GERMACRENE D SYNTHASE"/>
    <property type="match status" value="1"/>
</dbReference>
<gene>
    <name evidence="7" type="ORF">RGQ29_031829</name>
</gene>
<dbReference type="GO" id="GO:0016114">
    <property type="term" value="P:terpenoid biosynthetic process"/>
    <property type="evidence" value="ECO:0007669"/>
    <property type="project" value="InterPro"/>
</dbReference>
<sequence length="287" mass="33417">MSRQICMATAQTQNPDANVHRRLANYRPSLWGDHFLSYSNKSEETIDDSEQVQGLKEEVRRMLMAPIDNLLEKLELIDAIQHLGVSYHFEGEIDEVLQQIHKYHYTCDVQESDDALYTIALHFRLLRQQGYNILSDIFNKFKDNMGNFKESLTNDVKGMLSFYEATHMRVHGEDILDEALKFTTTHLESMAINFSPPLATQKELSHISRWWKGIDVATNLSFARDRVVELYFWILGVYFEPQYSLARRILTKTVCMVSIIDDIYDAYGTHEELELFTDAIKRFNASI</sequence>
<dbReference type="PANTHER" id="PTHR31225">
    <property type="entry name" value="OS04G0344100 PROTEIN-RELATED"/>
    <property type="match status" value="1"/>
</dbReference>
<reference evidence="7 8" key="1">
    <citation type="journal article" date="2023" name="G3 (Bethesda)">
        <title>A haplotype-resolved chromosome-scale genome for Quercus rubra L. provides insights into the genetics of adaptive traits for red oak species.</title>
        <authorList>
            <person name="Kapoor B."/>
            <person name="Jenkins J."/>
            <person name="Schmutz J."/>
            <person name="Zhebentyayeva T."/>
            <person name="Kuelheim C."/>
            <person name="Coggeshall M."/>
            <person name="Heim C."/>
            <person name="Lasky J.R."/>
            <person name="Leites L."/>
            <person name="Islam-Faridi N."/>
            <person name="Romero-Severson J."/>
            <person name="DeLeo V.L."/>
            <person name="Lucas S.M."/>
            <person name="Lazic D."/>
            <person name="Gailing O."/>
            <person name="Carlson J."/>
            <person name="Staton M."/>
        </authorList>
    </citation>
    <scope>NUCLEOTIDE SEQUENCE [LARGE SCALE GENOMIC DNA]</scope>
    <source>
        <strain evidence="7">Pseudo-F2</strain>
    </source>
</reference>
<evidence type="ECO:0000259" key="6">
    <source>
        <dbReference type="Pfam" id="PF03936"/>
    </source>
</evidence>
<evidence type="ECO:0000313" key="7">
    <source>
        <dbReference type="EMBL" id="KAK4540539.1"/>
    </source>
</evidence>
<feature type="domain" description="Terpene synthase metal-binding" evidence="6">
    <location>
        <begin position="213"/>
        <end position="285"/>
    </location>
</feature>
<feature type="domain" description="Terpene synthase N-terminal" evidence="5">
    <location>
        <begin position="30"/>
        <end position="197"/>
    </location>
</feature>
<dbReference type="EMBL" id="JAXUIC010000433">
    <property type="protein sequence ID" value="KAK4540539.1"/>
    <property type="molecule type" value="Genomic_DNA"/>
</dbReference>
<comment type="cofactor">
    <cofactor evidence="1">
        <name>Mg(2+)</name>
        <dbReference type="ChEBI" id="CHEBI:18420"/>
    </cofactor>
</comment>
<dbReference type="Pfam" id="PF03936">
    <property type="entry name" value="Terpene_synth_C"/>
    <property type="match status" value="1"/>
</dbReference>
<dbReference type="InterPro" id="IPR008930">
    <property type="entry name" value="Terpenoid_cyclase/PrenylTrfase"/>
</dbReference>
<keyword evidence="2" id="KW-0479">Metal-binding</keyword>
<dbReference type="InterPro" id="IPR008949">
    <property type="entry name" value="Isoprenoid_synthase_dom_sf"/>
</dbReference>
<keyword evidence="3" id="KW-0460">Magnesium</keyword>
<keyword evidence="4" id="KW-0456">Lyase</keyword>
<dbReference type="FunFam" id="1.50.10.130:FF:000001">
    <property type="entry name" value="Isoprene synthase, chloroplastic"/>
    <property type="match status" value="1"/>
</dbReference>
<evidence type="ECO:0000256" key="1">
    <source>
        <dbReference type="ARBA" id="ARBA00001946"/>
    </source>
</evidence>
<dbReference type="InterPro" id="IPR005630">
    <property type="entry name" value="Terpene_synthase_metal-bd"/>
</dbReference>
<dbReference type="SUPFAM" id="SSF48239">
    <property type="entry name" value="Terpenoid cyclases/Protein prenyltransferases"/>
    <property type="match status" value="1"/>
</dbReference>
<evidence type="ECO:0000256" key="4">
    <source>
        <dbReference type="ARBA" id="ARBA00023239"/>
    </source>
</evidence>
<accession>A0AAN7I5H5</accession>
<dbReference type="SUPFAM" id="SSF48576">
    <property type="entry name" value="Terpenoid synthases"/>
    <property type="match status" value="1"/>
</dbReference>
<name>A0AAN7I5H5_QUERU</name>
<dbReference type="GO" id="GO:0010333">
    <property type="term" value="F:terpene synthase activity"/>
    <property type="evidence" value="ECO:0007669"/>
    <property type="project" value="InterPro"/>
</dbReference>
<dbReference type="InterPro" id="IPR001906">
    <property type="entry name" value="Terpene_synth_N"/>
</dbReference>
<proteinExistence type="predicted"/>
<dbReference type="Pfam" id="PF01397">
    <property type="entry name" value="Terpene_synth"/>
    <property type="match status" value="1"/>
</dbReference>
<protein>
    <submittedName>
        <fullName evidence="7">Uncharacterized protein</fullName>
    </submittedName>
</protein>
<dbReference type="AlphaFoldDB" id="A0AAN7I5H5"/>
<dbReference type="Gene3D" id="1.50.10.130">
    <property type="entry name" value="Terpene synthase, N-terminal domain"/>
    <property type="match status" value="1"/>
</dbReference>
<evidence type="ECO:0000256" key="2">
    <source>
        <dbReference type="ARBA" id="ARBA00022723"/>
    </source>
</evidence>
<dbReference type="InterPro" id="IPR050148">
    <property type="entry name" value="Terpene_synthase-like"/>
</dbReference>
<comment type="caution">
    <text evidence="7">The sequence shown here is derived from an EMBL/GenBank/DDBJ whole genome shotgun (WGS) entry which is preliminary data.</text>
</comment>
<evidence type="ECO:0000259" key="5">
    <source>
        <dbReference type="Pfam" id="PF01397"/>
    </source>
</evidence>
<keyword evidence="8" id="KW-1185">Reference proteome</keyword>
<evidence type="ECO:0000313" key="8">
    <source>
        <dbReference type="Proteomes" id="UP001324115"/>
    </source>
</evidence>
<evidence type="ECO:0000256" key="3">
    <source>
        <dbReference type="ARBA" id="ARBA00022842"/>
    </source>
</evidence>
<dbReference type="Gene3D" id="1.10.600.10">
    <property type="entry name" value="Farnesyl Diphosphate Synthase"/>
    <property type="match status" value="2"/>
</dbReference>
<dbReference type="GO" id="GO:0000287">
    <property type="term" value="F:magnesium ion binding"/>
    <property type="evidence" value="ECO:0007669"/>
    <property type="project" value="InterPro"/>
</dbReference>